<feature type="domain" description="NACHT" evidence="1">
    <location>
        <begin position="221"/>
        <end position="341"/>
    </location>
</feature>
<evidence type="ECO:0000259" key="2">
    <source>
        <dbReference type="Pfam" id="PF13588"/>
    </source>
</evidence>
<keyword evidence="4" id="KW-1185">Reference proteome</keyword>
<dbReference type="InterPro" id="IPR027417">
    <property type="entry name" value="P-loop_NTPase"/>
</dbReference>
<feature type="domain" description="Type I restriction enzyme R protein N-terminal" evidence="2">
    <location>
        <begin position="25"/>
        <end position="128"/>
    </location>
</feature>
<dbReference type="Gene3D" id="3.40.50.300">
    <property type="entry name" value="P-loop containing nucleotide triphosphate hydrolases"/>
    <property type="match status" value="1"/>
</dbReference>
<reference evidence="3" key="2">
    <citation type="submission" date="2023-07" db="EMBL/GenBank/DDBJ databases">
        <authorList>
            <person name="Sun H."/>
        </authorList>
    </citation>
    <scope>NUCLEOTIDE SEQUENCE</scope>
    <source>
        <strain evidence="3">05753</strain>
    </source>
</reference>
<organism evidence="3 4">
    <name type="scientific">Rhizobium oryzicola</name>
    <dbReference type="NCBI Taxonomy" id="1232668"/>
    <lineage>
        <taxon>Bacteria</taxon>
        <taxon>Pseudomonadati</taxon>
        <taxon>Pseudomonadota</taxon>
        <taxon>Alphaproteobacteria</taxon>
        <taxon>Hyphomicrobiales</taxon>
        <taxon>Rhizobiaceae</taxon>
        <taxon>Rhizobium/Agrobacterium group</taxon>
        <taxon>Rhizobium</taxon>
    </lineage>
</organism>
<comment type="caution">
    <text evidence="3">The sequence shown here is derived from an EMBL/GenBank/DDBJ whole genome shotgun (WGS) entry which is preliminary data.</text>
</comment>
<gene>
    <name evidence="3" type="ORF">Q2T52_02610</name>
</gene>
<dbReference type="Gene3D" id="3.90.1570.30">
    <property type="match status" value="1"/>
</dbReference>
<sequence length="493" mass="55120">MMASRGFWDSVVEIADGNEADVETRIVLPLLQELGYDRDCIASKVPVTFQEGREKRPGRKPEADFVVYAERPFSRATSLIVVEAKRPNEPLGDGKDQGESYAQNLRTPILLMTNGQRLEIWQMQLTTESEKIFDCSVAEIAGKRAEIESLLSREALKDHCGALRHKRFDVAANDLGAYLSAEIERIGPITRLSIPRRLTRTDTNSTISALDLLTHNSRGALVLGMSGYGKTTLAKQLLHEALERRIEETSTILPFEIFLPDFTNSQSSLAGFLVERVASHKPGFTVEALLKIARDFGVLLLADGFDRVPLGQRGAVETALRQWMRDYPKTQTVIMSRKQSAPTDLSLPELWLEGYDVGDLRDLADRRSATELPEAKYVFVSAPHYIQNVSQVPLLAELVIQIYSTTRKYPTNLNALYEAWLNKILARYSSVERALDRVFLGELAEQTTEGPVSIEDAVAIGRNYEDSRQALERLSDADAIRCAARQLSFSTRG</sequence>
<dbReference type="RefSeq" id="WP_302075115.1">
    <property type="nucleotide sequence ID" value="NZ_JAUKWQ010000001.1"/>
</dbReference>
<proteinExistence type="predicted"/>
<dbReference type="Pfam" id="PF05729">
    <property type="entry name" value="NACHT"/>
    <property type="match status" value="1"/>
</dbReference>
<dbReference type="InterPro" id="IPR007111">
    <property type="entry name" value="NACHT_NTPase"/>
</dbReference>
<evidence type="ECO:0000313" key="3">
    <source>
        <dbReference type="EMBL" id="MDO1580976.1"/>
    </source>
</evidence>
<name>A0ABT8SRB7_9HYPH</name>
<dbReference type="EMBL" id="JAUKWQ010000001">
    <property type="protein sequence ID" value="MDO1580976.1"/>
    <property type="molecule type" value="Genomic_DNA"/>
</dbReference>
<dbReference type="Pfam" id="PF13588">
    <property type="entry name" value="HSDR_N_2"/>
    <property type="match status" value="1"/>
</dbReference>
<evidence type="ECO:0000259" key="1">
    <source>
        <dbReference type="Pfam" id="PF05729"/>
    </source>
</evidence>
<evidence type="ECO:0000313" key="4">
    <source>
        <dbReference type="Proteomes" id="UP001169006"/>
    </source>
</evidence>
<protein>
    <submittedName>
        <fullName evidence="3">Type I restriction enzyme HsdR N-terminal domain-containing protein</fullName>
    </submittedName>
</protein>
<dbReference type="SUPFAM" id="SSF52540">
    <property type="entry name" value="P-loop containing nucleoside triphosphate hydrolases"/>
    <property type="match status" value="1"/>
</dbReference>
<dbReference type="Proteomes" id="UP001169006">
    <property type="component" value="Unassembled WGS sequence"/>
</dbReference>
<dbReference type="InterPro" id="IPR029464">
    <property type="entry name" value="HSDR_N"/>
</dbReference>
<accession>A0ABT8SRB7</accession>
<reference evidence="3" key="1">
    <citation type="journal article" date="2015" name="Int. J. Syst. Evol. Microbiol.">
        <title>Rhizobium oryzicola sp. nov., potential plant-growth-promoting endophytic bacteria isolated from rice roots.</title>
        <authorList>
            <person name="Zhang X.X."/>
            <person name="Gao J.S."/>
            <person name="Cao Y.H."/>
            <person name="Sheirdil R.A."/>
            <person name="Wang X.C."/>
            <person name="Zhang L."/>
        </authorList>
    </citation>
    <scope>NUCLEOTIDE SEQUENCE</scope>
    <source>
        <strain evidence="3">05753</strain>
    </source>
</reference>